<feature type="transmembrane region" description="Helical" evidence="5">
    <location>
        <begin position="262"/>
        <end position="282"/>
    </location>
</feature>
<feature type="transmembrane region" description="Helical" evidence="5">
    <location>
        <begin position="20"/>
        <end position="38"/>
    </location>
</feature>
<keyword evidence="2 5" id="KW-0812">Transmembrane</keyword>
<evidence type="ECO:0000313" key="7">
    <source>
        <dbReference type="EMBL" id="SEW19615.1"/>
    </source>
</evidence>
<keyword evidence="4 5" id="KW-0472">Membrane</keyword>
<protein>
    <submittedName>
        <fullName evidence="7">ABC-2 type transport system permease protein</fullName>
    </submittedName>
</protein>
<feature type="transmembrane region" description="Helical" evidence="5">
    <location>
        <begin position="350"/>
        <end position="372"/>
    </location>
</feature>
<evidence type="ECO:0000256" key="2">
    <source>
        <dbReference type="ARBA" id="ARBA00022692"/>
    </source>
</evidence>
<evidence type="ECO:0000256" key="3">
    <source>
        <dbReference type="ARBA" id="ARBA00022989"/>
    </source>
</evidence>
<keyword evidence="3 5" id="KW-1133">Transmembrane helix</keyword>
<gene>
    <name evidence="7" type="ORF">SAMN05421659_106136</name>
</gene>
<feature type="transmembrane region" description="Helical" evidence="5">
    <location>
        <begin position="294"/>
        <end position="310"/>
    </location>
</feature>
<dbReference type="AlphaFoldDB" id="A0A1I0PYI6"/>
<dbReference type="OrthoDB" id="9771731at2"/>
<dbReference type="InterPro" id="IPR013525">
    <property type="entry name" value="ABC2_TM"/>
</dbReference>
<comment type="subcellular location">
    <subcellularLocation>
        <location evidence="1">Membrane</location>
        <topology evidence="1">Multi-pass membrane protein</topology>
    </subcellularLocation>
</comment>
<dbReference type="PANTHER" id="PTHR43027:SF1">
    <property type="entry name" value="DOXORUBICIN RESISTANCE ABC TRANSPORTER PERMEASE PROTEIN DRRC-RELATED"/>
    <property type="match status" value="1"/>
</dbReference>
<dbReference type="Pfam" id="PF12698">
    <property type="entry name" value="ABC2_membrane_3"/>
    <property type="match status" value="1"/>
</dbReference>
<name>A0A1I0PYI6_9FIRM</name>
<proteinExistence type="predicted"/>
<dbReference type="STRING" id="99656.SAMN05421659_106136"/>
<accession>A0A1I0PYI6</accession>
<evidence type="ECO:0000259" key="6">
    <source>
        <dbReference type="Pfam" id="PF12698"/>
    </source>
</evidence>
<organism evidence="7 8">
    <name type="scientific">[Clostridium] fimetarium</name>
    <dbReference type="NCBI Taxonomy" id="99656"/>
    <lineage>
        <taxon>Bacteria</taxon>
        <taxon>Bacillati</taxon>
        <taxon>Bacillota</taxon>
        <taxon>Clostridia</taxon>
        <taxon>Lachnospirales</taxon>
        <taxon>Lachnospiraceae</taxon>
    </lineage>
</organism>
<reference evidence="7 8" key="1">
    <citation type="submission" date="2016-10" db="EMBL/GenBank/DDBJ databases">
        <authorList>
            <person name="de Groot N.N."/>
        </authorList>
    </citation>
    <scope>NUCLEOTIDE SEQUENCE [LARGE SCALE GENOMIC DNA]</scope>
    <source>
        <strain evidence="7 8">DSM 9179</strain>
    </source>
</reference>
<dbReference type="Proteomes" id="UP000199701">
    <property type="component" value="Unassembled WGS sequence"/>
</dbReference>
<feature type="transmembrane region" description="Helical" evidence="5">
    <location>
        <begin position="181"/>
        <end position="202"/>
    </location>
</feature>
<feature type="transmembrane region" description="Helical" evidence="5">
    <location>
        <begin position="223"/>
        <end position="250"/>
    </location>
</feature>
<evidence type="ECO:0000256" key="5">
    <source>
        <dbReference type="SAM" id="Phobius"/>
    </source>
</evidence>
<evidence type="ECO:0000256" key="1">
    <source>
        <dbReference type="ARBA" id="ARBA00004141"/>
    </source>
</evidence>
<evidence type="ECO:0000256" key="4">
    <source>
        <dbReference type="ARBA" id="ARBA00023136"/>
    </source>
</evidence>
<dbReference type="EMBL" id="FOJI01000006">
    <property type="protein sequence ID" value="SEW19615.1"/>
    <property type="molecule type" value="Genomic_DNA"/>
</dbReference>
<evidence type="ECO:0000313" key="8">
    <source>
        <dbReference type="Proteomes" id="UP000199701"/>
    </source>
</evidence>
<dbReference type="GO" id="GO:0140359">
    <property type="term" value="F:ABC-type transporter activity"/>
    <property type="evidence" value="ECO:0007669"/>
    <property type="project" value="InterPro"/>
</dbReference>
<feature type="domain" description="ABC-2 type transporter transmembrane" evidence="6">
    <location>
        <begin position="18"/>
        <end position="364"/>
    </location>
</feature>
<dbReference type="RefSeq" id="WP_092453295.1">
    <property type="nucleotide sequence ID" value="NZ_FOJI01000006.1"/>
</dbReference>
<dbReference type="InterPro" id="IPR052902">
    <property type="entry name" value="ABC-2_transporter"/>
</dbReference>
<sequence>MFIHIFKYRIKQLFHVKELVLWTFAFPIVLGTLFYFSFGHLLNTNEFNFKPIPVALVSEGIPNSAFETVIDQFSQENSNQLFTITSASNNEEALQLLKDKKIDGIIYSTGTPTITVSGDGLNQSIIKSFIEQYLQHEYIFKQIAINHPEELTNTINLMSQDISFNKEVSFSNSKMDALSQYFYALIAMTCLYGSITGLNTVMNIQANLSALGARREVSPAHKLIVIFGDFCASVVVNYMSVLLLFFYLIVILKIDFGSKIGLILLTSFAGSVIGVSTGTFLGSVGKWSDKTKESVIMAFTMLCCFLSGLMKNDMKDIIEHTYPIINRLNPAALITDCLYSLNMYDTYDRFISDIAIIGIMALLLCFGSFFLLRRNKYASI</sequence>
<keyword evidence="8" id="KW-1185">Reference proteome</keyword>
<dbReference type="GO" id="GO:0016020">
    <property type="term" value="C:membrane"/>
    <property type="evidence" value="ECO:0007669"/>
    <property type="project" value="UniProtKB-SubCell"/>
</dbReference>
<dbReference type="PANTHER" id="PTHR43027">
    <property type="entry name" value="DOXORUBICIN RESISTANCE ABC TRANSPORTER PERMEASE PROTEIN DRRC-RELATED"/>
    <property type="match status" value="1"/>
</dbReference>